<accession>A0A318N035</accession>
<dbReference type="EMBL" id="QGLT01000001">
    <property type="protein sequence ID" value="PXZ01699.1"/>
    <property type="molecule type" value="Genomic_DNA"/>
</dbReference>
<dbReference type="PANTHER" id="PTHR44943">
    <property type="entry name" value="CELLULOSE SYNTHASE OPERON PROTEIN C"/>
    <property type="match status" value="1"/>
</dbReference>
<gene>
    <name evidence="4" type="ORF">DK869_01420</name>
</gene>
<dbReference type="InterPro" id="IPR011990">
    <property type="entry name" value="TPR-like_helical_dom_sf"/>
</dbReference>
<proteinExistence type="predicted"/>
<dbReference type="Gene3D" id="1.25.40.10">
    <property type="entry name" value="Tetratricopeptide repeat domain"/>
    <property type="match status" value="2"/>
</dbReference>
<dbReference type="InterPro" id="IPR051685">
    <property type="entry name" value="Ycf3/AcsC/BcsC/TPR_MFPF"/>
</dbReference>
<dbReference type="Pfam" id="PF13432">
    <property type="entry name" value="TPR_16"/>
    <property type="match status" value="2"/>
</dbReference>
<keyword evidence="5" id="KW-1185">Reference proteome</keyword>
<dbReference type="InterPro" id="IPR019734">
    <property type="entry name" value="TPR_rpt"/>
</dbReference>
<evidence type="ECO:0000256" key="1">
    <source>
        <dbReference type="ARBA" id="ARBA00022737"/>
    </source>
</evidence>
<dbReference type="SMART" id="SM00028">
    <property type="entry name" value="TPR"/>
    <property type="match status" value="6"/>
</dbReference>
<dbReference type="Pfam" id="PF13181">
    <property type="entry name" value="TPR_8"/>
    <property type="match status" value="1"/>
</dbReference>
<dbReference type="OrthoDB" id="9778733at2"/>
<evidence type="ECO:0000313" key="4">
    <source>
        <dbReference type="EMBL" id="PXZ01699.1"/>
    </source>
</evidence>
<dbReference type="Gene3D" id="3.40.50.2000">
    <property type="entry name" value="Glycogen Phosphorylase B"/>
    <property type="match status" value="1"/>
</dbReference>
<dbReference type="RefSeq" id="WP_110438218.1">
    <property type="nucleotide sequence ID" value="NZ_CP046393.1"/>
</dbReference>
<dbReference type="Proteomes" id="UP000247565">
    <property type="component" value="Unassembled WGS sequence"/>
</dbReference>
<protein>
    <submittedName>
        <fullName evidence="4">Uncharacterized protein</fullName>
    </submittedName>
</protein>
<dbReference type="PANTHER" id="PTHR44943:SF8">
    <property type="entry name" value="TPR REPEAT-CONTAINING PROTEIN MJ0263"/>
    <property type="match status" value="1"/>
</dbReference>
<keyword evidence="1" id="KW-0677">Repeat</keyword>
<feature type="repeat" description="TPR" evidence="3">
    <location>
        <begin position="207"/>
        <end position="240"/>
    </location>
</feature>
<name>A0A318N035_9PROT</name>
<evidence type="ECO:0000313" key="5">
    <source>
        <dbReference type="Proteomes" id="UP000247565"/>
    </source>
</evidence>
<sequence>MTNYKLLIKLGMDYISEGKFQEADQAFFEILESNPDEPDALYGRSLVFYMAKRFDLSIGFAGRAVQLSSKPEYYVILGKALHCQGHLNEAKSALKSAIILQPSDDRALNAIARVYNDLDDYTRAEQAFKQAVELQQKTFNYWNDLIDFYWDRHFYETALSVAQESVRNNPGEIDFLFKLALVLQALNLLDEAVIVYKKIIHLKHDDYGAYANLGGILFQLNQIDEAKHYLEKAFDKQNDNSECQVNLSLVYMAEGSLLKSLKLLKKVYDKFPADLKIGLNLGTLFFELGMIDEAEKLYIRLFHDDDLHFLSEEDQNRIKYNLSSILLAKCQFKEGWRLMESRHPLLEIAPEYSDIPFWDGKVLKGTLLIRSEQGLGDILQFIRYLPYLDKNLSIILEVPLPVYRLVGLVIVQQELNNICKVIVKGEEINQPIDFQARLMSLPYLLDINFIPIMPTVILDKTNEIVLHENKFHVGICWAGSPDYRFDRIRSISFKLLSTLFSIQHVIFQSLQINFSQKLLDKYKILTLPQGDLLDTAIIMQKMDLIITVDTVIAHLAGILGKETWLLNRYGGDWRWYNQSPDIPKKNLWYPTLTLFKQEKAGNGEESWQAVIDKVKLALEKKVSKFIN</sequence>
<feature type="repeat" description="TPR" evidence="3">
    <location>
        <begin position="4"/>
        <end position="37"/>
    </location>
</feature>
<evidence type="ECO:0000256" key="3">
    <source>
        <dbReference type="PROSITE-ProRule" id="PRU00339"/>
    </source>
</evidence>
<organism evidence="4 5">
    <name type="scientific">Commensalibacter melissae</name>
    <dbReference type="NCBI Taxonomy" id="2070537"/>
    <lineage>
        <taxon>Bacteria</taxon>
        <taxon>Pseudomonadati</taxon>
        <taxon>Pseudomonadota</taxon>
        <taxon>Alphaproteobacteria</taxon>
        <taxon>Acetobacterales</taxon>
        <taxon>Acetobacteraceae</taxon>
    </lineage>
</organism>
<evidence type="ECO:0000256" key="2">
    <source>
        <dbReference type="ARBA" id="ARBA00022803"/>
    </source>
</evidence>
<keyword evidence="2 3" id="KW-0802">TPR repeat</keyword>
<dbReference type="AlphaFoldDB" id="A0A318N035"/>
<dbReference type="PROSITE" id="PS50005">
    <property type="entry name" value="TPR"/>
    <property type="match status" value="4"/>
</dbReference>
<feature type="repeat" description="TPR" evidence="3">
    <location>
        <begin position="71"/>
        <end position="104"/>
    </location>
</feature>
<feature type="repeat" description="TPR" evidence="3">
    <location>
        <begin position="105"/>
        <end position="138"/>
    </location>
</feature>
<reference evidence="4 5" key="1">
    <citation type="submission" date="2018-05" db="EMBL/GenBank/DDBJ databases">
        <title>Reference genomes for bee gut microbiota database.</title>
        <authorList>
            <person name="Ellegaard K.M."/>
        </authorList>
    </citation>
    <scope>NUCLEOTIDE SEQUENCE [LARGE SCALE GENOMIC DNA]</scope>
    <source>
        <strain evidence="4 5">ESL0284</strain>
    </source>
</reference>
<dbReference type="SUPFAM" id="SSF48452">
    <property type="entry name" value="TPR-like"/>
    <property type="match status" value="2"/>
</dbReference>
<comment type="caution">
    <text evidence="4">The sequence shown here is derived from an EMBL/GenBank/DDBJ whole genome shotgun (WGS) entry which is preliminary data.</text>
</comment>
<dbReference type="SUPFAM" id="SSF53756">
    <property type="entry name" value="UDP-Glycosyltransferase/glycogen phosphorylase"/>
    <property type="match status" value="1"/>
</dbReference>